<evidence type="ECO:0000313" key="5">
    <source>
        <dbReference type="EMBL" id="ASV44572.1"/>
    </source>
</evidence>
<dbReference type="GeneID" id="54982008"/>
<feature type="domain" description="Bacteriophage T7 tail fibre protein-like N-terminal" evidence="4">
    <location>
        <begin position="4"/>
        <end position="115"/>
    </location>
</feature>
<dbReference type="EMBL" id="MF403005">
    <property type="protein sequence ID" value="ASV44572.1"/>
    <property type="molecule type" value="Genomic_DNA"/>
</dbReference>
<evidence type="ECO:0000256" key="1">
    <source>
        <dbReference type="ARBA" id="ARBA00004328"/>
    </source>
</evidence>
<evidence type="ECO:0000313" key="6">
    <source>
        <dbReference type="Proteomes" id="UP000223042"/>
    </source>
</evidence>
<evidence type="ECO:0000259" key="4">
    <source>
        <dbReference type="Pfam" id="PF03906"/>
    </source>
</evidence>
<accession>A0A223VZI7</accession>
<reference evidence="6" key="1">
    <citation type="submission" date="2017-06" db="EMBL/GenBank/DDBJ databases">
        <authorList>
            <person name="Spollen W.G."/>
            <person name="Givan S.A."/>
            <person name="Brown P.B."/>
            <person name="Attai H."/>
        </authorList>
    </citation>
    <scope>NUCLEOTIDE SEQUENCE [LARGE SCALE GENOMIC DNA]</scope>
</reference>
<comment type="subcellular location">
    <subcellularLocation>
        <location evidence="1">Virion</location>
    </subcellularLocation>
</comment>
<evidence type="ECO:0000256" key="3">
    <source>
        <dbReference type="ARBA" id="ARBA00022844"/>
    </source>
</evidence>
<dbReference type="RefSeq" id="YP_009791820.1">
    <property type="nucleotide sequence ID" value="NC_047845.1"/>
</dbReference>
<name>A0A223VZI7_9CAUD</name>
<protein>
    <submittedName>
        <fullName evidence="5">Tail fiber protein</fullName>
    </submittedName>
</protein>
<dbReference type="Pfam" id="PF03906">
    <property type="entry name" value="Phage_T7_tail"/>
    <property type="match status" value="1"/>
</dbReference>
<sequence length="506" mass="52306">MALSVIVVPGDGVTTQFNIPFSLGYIKESDITARVGSEVDGAGNPSYRALTFLSPEIVEVAGTPTPVGQNIVFRRTVDREQLIVDFEDGDVINEENMNTVQRQAIMLVHEVLDGRFEQFQSSFDMGGFRITGVGEPVDPQDVATKNYIDARIGTGQASAAAAAASAAAALASQNAAAASATASAGSATASLNSATVSTNARDAAIAARDAALTYRNAAEGFRNQAATSATQAEASNVSAGNAATGAGASASAAASSASQSLTFRNQAETFRNEAALSETNAGSSAAAAAQRQTYAYQWAQQVEDTQVDDGMRVGYSAYHWAAKAAASAAAAQTWDPANYVAKAGSTMTGGLTAPNMTIAQTNSGSWGALQVRTAGASNYVNYGKRHDSHAGYIQVGDTVRWEFTTAGQISLPGGGILNPDGNLFIASLGWASDVIGRTSRMRMAGAAWADVRGTDGIRDSNLGGSVVVVGLTTNAVSGNNRSVVAMFYRQLQQTNIAGNWFTIPSL</sequence>
<evidence type="ECO:0000256" key="2">
    <source>
        <dbReference type="ARBA" id="ARBA00022732"/>
    </source>
</evidence>
<dbReference type="InterPro" id="IPR005604">
    <property type="entry name" value="Phage_T7_tail_fibre-like_N"/>
</dbReference>
<keyword evidence="2" id="KW-1227">Viral tail protein</keyword>
<dbReference type="Proteomes" id="UP000223042">
    <property type="component" value="Segment"/>
</dbReference>
<keyword evidence="6" id="KW-1185">Reference proteome</keyword>
<dbReference type="GO" id="GO:0098015">
    <property type="term" value="C:virus tail"/>
    <property type="evidence" value="ECO:0007669"/>
    <property type="project" value="UniProtKB-KW"/>
</dbReference>
<dbReference type="KEGG" id="vg:54982008"/>
<keyword evidence="3" id="KW-0946">Virion</keyword>
<proteinExistence type="predicted"/>
<organism evidence="5 6">
    <name type="scientific">Agrobacterium phage Atu_ph02</name>
    <dbReference type="NCBI Taxonomy" id="2024261"/>
    <lineage>
        <taxon>Viruses</taxon>
        <taxon>Duplodnaviria</taxon>
        <taxon>Heunggongvirae</taxon>
        <taxon>Uroviricota</taxon>
        <taxon>Caudoviricetes</taxon>
        <taxon>Autographivirales</taxon>
        <taxon>Dunnvirinae</taxon>
        <taxon>Atuphduovirus</taxon>
        <taxon>Atuphduovirus atuph02</taxon>
    </lineage>
</organism>